<dbReference type="InterPro" id="IPR050879">
    <property type="entry name" value="Acyltransferase_3"/>
</dbReference>
<feature type="non-terminal residue" evidence="3">
    <location>
        <position position="48"/>
    </location>
</feature>
<reference evidence="3" key="1">
    <citation type="submission" date="2018-08" db="EMBL/GenBank/DDBJ databases">
        <authorList>
            <consortium name="GenomeTrakr network: Whole genome sequencing for foodborne pathogen traceback"/>
        </authorList>
    </citation>
    <scope>NUCLEOTIDE SEQUENCE</scope>
    <source>
        <strain evidence="3">FSIS31800800</strain>
    </source>
</reference>
<accession>A0A608PDJ7</accession>
<evidence type="ECO:0000256" key="1">
    <source>
        <dbReference type="SAM" id="Phobius"/>
    </source>
</evidence>
<sequence length="48" mass="5369">MEHLKYRPDIDGLRAVAVLSVVIFHYFPSILPGGFVGVDIFFVISGYL</sequence>
<keyword evidence="1" id="KW-1133">Transmembrane helix</keyword>
<proteinExistence type="predicted"/>
<dbReference type="AlphaFoldDB" id="A0A608PDJ7"/>
<feature type="transmembrane region" description="Helical" evidence="1">
    <location>
        <begin position="12"/>
        <end position="44"/>
    </location>
</feature>
<evidence type="ECO:0000259" key="2">
    <source>
        <dbReference type="Pfam" id="PF01757"/>
    </source>
</evidence>
<gene>
    <name evidence="3" type="ORF">DYS13_23565</name>
</gene>
<protein>
    <submittedName>
        <fullName evidence="3">Acyltransferase</fullName>
    </submittedName>
</protein>
<evidence type="ECO:0000313" key="3">
    <source>
        <dbReference type="EMBL" id="ECV1599721.1"/>
    </source>
</evidence>
<dbReference type="Pfam" id="PF01757">
    <property type="entry name" value="Acyl_transf_3"/>
    <property type="match status" value="1"/>
</dbReference>
<feature type="domain" description="Acyltransferase 3" evidence="2">
    <location>
        <begin position="9"/>
        <end position="48"/>
    </location>
</feature>
<keyword evidence="3" id="KW-0012">Acyltransferase</keyword>
<dbReference type="PANTHER" id="PTHR23028">
    <property type="entry name" value="ACETYLTRANSFERASE"/>
    <property type="match status" value="1"/>
</dbReference>
<name>A0A608PDJ7_SALET</name>
<keyword evidence="1" id="KW-0812">Transmembrane</keyword>
<dbReference type="GO" id="GO:0009103">
    <property type="term" value="P:lipopolysaccharide biosynthetic process"/>
    <property type="evidence" value="ECO:0007669"/>
    <property type="project" value="TreeGrafter"/>
</dbReference>
<dbReference type="EMBL" id="AAKSPP010000089">
    <property type="protein sequence ID" value="ECV1599721.1"/>
    <property type="molecule type" value="Genomic_DNA"/>
</dbReference>
<dbReference type="InterPro" id="IPR002656">
    <property type="entry name" value="Acyl_transf_3_dom"/>
</dbReference>
<organism evidence="3">
    <name type="scientific">Salmonella enterica subsp. enterica serovar Reading</name>
    <dbReference type="NCBI Taxonomy" id="165302"/>
    <lineage>
        <taxon>Bacteria</taxon>
        <taxon>Pseudomonadati</taxon>
        <taxon>Pseudomonadota</taxon>
        <taxon>Gammaproteobacteria</taxon>
        <taxon>Enterobacterales</taxon>
        <taxon>Enterobacteriaceae</taxon>
        <taxon>Salmonella</taxon>
    </lineage>
</organism>
<dbReference type="GO" id="GO:0016020">
    <property type="term" value="C:membrane"/>
    <property type="evidence" value="ECO:0007669"/>
    <property type="project" value="TreeGrafter"/>
</dbReference>
<dbReference type="PANTHER" id="PTHR23028:SF53">
    <property type="entry name" value="ACYL_TRANSF_3 DOMAIN-CONTAINING PROTEIN"/>
    <property type="match status" value="1"/>
</dbReference>
<dbReference type="GO" id="GO:0016747">
    <property type="term" value="F:acyltransferase activity, transferring groups other than amino-acyl groups"/>
    <property type="evidence" value="ECO:0007669"/>
    <property type="project" value="InterPro"/>
</dbReference>
<keyword evidence="3" id="KW-0808">Transferase</keyword>
<keyword evidence="1" id="KW-0472">Membrane</keyword>
<comment type="caution">
    <text evidence="3">The sequence shown here is derived from an EMBL/GenBank/DDBJ whole genome shotgun (WGS) entry which is preliminary data.</text>
</comment>